<keyword evidence="2" id="KW-1185">Reference proteome</keyword>
<organism evidence="1 2">
    <name type="scientific">Orbilia javanica</name>
    <dbReference type="NCBI Taxonomy" id="47235"/>
    <lineage>
        <taxon>Eukaryota</taxon>
        <taxon>Fungi</taxon>
        <taxon>Dikarya</taxon>
        <taxon>Ascomycota</taxon>
        <taxon>Pezizomycotina</taxon>
        <taxon>Orbiliomycetes</taxon>
        <taxon>Orbiliales</taxon>
        <taxon>Orbiliaceae</taxon>
        <taxon>Orbilia</taxon>
    </lineage>
</organism>
<proteinExistence type="predicted"/>
<comment type="caution">
    <text evidence="1">The sequence shown here is derived from an EMBL/GenBank/DDBJ whole genome shotgun (WGS) entry which is preliminary data.</text>
</comment>
<gene>
    <name evidence="1" type="ORF">TWF718_000714</name>
</gene>
<reference evidence="1 2" key="1">
    <citation type="submission" date="2019-10" db="EMBL/GenBank/DDBJ databases">
        <authorList>
            <person name="Palmer J.M."/>
        </authorList>
    </citation>
    <scope>NUCLEOTIDE SEQUENCE [LARGE SCALE GENOMIC DNA]</scope>
    <source>
        <strain evidence="1 2">TWF718</strain>
    </source>
</reference>
<name>A0AAN8RMJ9_9PEZI</name>
<dbReference type="Proteomes" id="UP001313282">
    <property type="component" value="Unassembled WGS sequence"/>
</dbReference>
<dbReference type="AlphaFoldDB" id="A0AAN8RMJ9"/>
<evidence type="ECO:0000313" key="1">
    <source>
        <dbReference type="EMBL" id="KAK6356353.1"/>
    </source>
</evidence>
<accession>A0AAN8RMJ9</accession>
<sequence>MTANVEQIAVAKTAQSTLSKSLIKKSGCNVGVMVVSKVLEFEMAGLNLSNRLERAGLLVDVK</sequence>
<evidence type="ECO:0000313" key="2">
    <source>
        <dbReference type="Proteomes" id="UP001313282"/>
    </source>
</evidence>
<dbReference type="EMBL" id="JAVHNR010000001">
    <property type="protein sequence ID" value="KAK6356353.1"/>
    <property type="molecule type" value="Genomic_DNA"/>
</dbReference>
<protein>
    <submittedName>
        <fullName evidence="1">Uncharacterized protein</fullName>
    </submittedName>
</protein>